<dbReference type="InterPro" id="IPR018313">
    <property type="entry name" value="SBP_3_CS"/>
</dbReference>
<evidence type="ECO:0000256" key="1">
    <source>
        <dbReference type="ARBA" id="ARBA00004418"/>
    </source>
</evidence>
<dbReference type="GO" id="GO:0042597">
    <property type="term" value="C:periplasmic space"/>
    <property type="evidence" value="ECO:0007669"/>
    <property type="project" value="UniProtKB-SubCell"/>
</dbReference>
<keyword evidence="3" id="KW-0732">Signal</keyword>
<dbReference type="PANTHER" id="PTHR35936:SF38">
    <property type="entry name" value="GLUTAMINE-BINDING PERIPLASMIC PROTEIN"/>
    <property type="match status" value="1"/>
</dbReference>
<evidence type="ECO:0000313" key="5">
    <source>
        <dbReference type="EMBL" id="APG93560.1"/>
    </source>
</evidence>
<comment type="similarity">
    <text evidence="2 4">Belongs to the bacterial solute-binding protein 3 family.</text>
</comment>
<dbReference type="SUPFAM" id="SSF53850">
    <property type="entry name" value="Periplasmic binding protein-like II"/>
    <property type="match status" value="1"/>
</dbReference>
<dbReference type="GO" id="GO:0016020">
    <property type="term" value="C:membrane"/>
    <property type="evidence" value="ECO:0007669"/>
    <property type="project" value="InterPro"/>
</dbReference>
<keyword evidence="5" id="KW-0614">Plasmid</keyword>
<reference evidence="5 6" key="1">
    <citation type="submission" date="2015-10" db="EMBL/GenBank/DDBJ databases">
        <title>Genomic differences between typical nodule nitrogen-fixing rhizobial strains and those coming from bean seeds.</title>
        <authorList>
            <person name="Peralta H."/>
            <person name="Aguilar-Vera A."/>
            <person name="Diaz R."/>
            <person name="Mora Y."/>
            <person name="Martinez-Batallar G."/>
            <person name="Salazar E."/>
            <person name="Vargas-Lagunas C."/>
            <person name="Encarnacion S."/>
            <person name="Girard L."/>
            <person name="Mora J."/>
        </authorList>
    </citation>
    <scope>NUCLEOTIDE SEQUENCE [LARGE SCALE GENOMIC DNA]</scope>
    <source>
        <strain evidence="5 6">CFNEI 73</strain>
        <plasmid evidence="5 6">B</plasmid>
    </source>
</reference>
<dbReference type="SMART" id="SM00062">
    <property type="entry name" value="PBPb"/>
    <property type="match status" value="1"/>
</dbReference>
<geneLocation type="plasmid" evidence="5 6">
    <name>B</name>
</geneLocation>
<accession>A0A1L3LU11</accession>
<protein>
    <submittedName>
        <fullName evidence="5">Glutamine-binding periplasmic protein</fullName>
    </submittedName>
</protein>
<dbReference type="InterPro" id="IPR001638">
    <property type="entry name" value="Solute-binding_3/MltF_N"/>
</dbReference>
<name>A0A1L3LU11_9HYPH</name>
<evidence type="ECO:0000256" key="3">
    <source>
        <dbReference type="ARBA" id="ARBA00022729"/>
    </source>
</evidence>
<gene>
    <name evidence="5" type="primary">glnH</name>
    <name evidence="5" type="ORF">SAMCFNEI73_pB0363</name>
</gene>
<evidence type="ECO:0000256" key="4">
    <source>
        <dbReference type="RuleBase" id="RU003744"/>
    </source>
</evidence>
<dbReference type="PROSITE" id="PS01039">
    <property type="entry name" value="SBP_BACTERIAL_3"/>
    <property type="match status" value="1"/>
</dbReference>
<dbReference type="EMBL" id="CP013109">
    <property type="protein sequence ID" value="APG93560.1"/>
    <property type="molecule type" value="Genomic_DNA"/>
</dbReference>
<comment type="subcellular location">
    <subcellularLocation>
        <location evidence="1">Periplasm</location>
    </subcellularLocation>
</comment>
<dbReference type="InterPro" id="IPR001320">
    <property type="entry name" value="Iontro_rcpt_C"/>
</dbReference>
<dbReference type="RefSeq" id="WP_064253529.1">
    <property type="nucleotide sequence ID" value="NZ_CP013109.1"/>
</dbReference>
<sequence>MKGFITALCTGAFVSLMSLSVPAFAEDVTVATVADFVPFEFKDGDKYTGFDIELWDAIAKDIGITYKLQPMDFNGILPALQTKQVDVGIAGITITKERGNVIDFSDGYYTSDLTFMVPADSKVSSPAGLEGKVLAVKTGTTSEAYAKKNLPKTELRQFPNGDNMFLEVVTGRADAALHDKPNILYFIKTNGQGKVKAIGDAKQSEEYGITFPKGSELRDKVNVSLAKLKANGTYDAIYKKWFN</sequence>
<proteinExistence type="inferred from homology"/>
<keyword evidence="6" id="KW-1185">Reference proteome</keyword>
<dbReference type="KEGG" id="same:SAMCFNEI73_pB0363"/>
<evidence type="ECO:0000313" key="6">
    <source>
        <dbReference type="Proteomes" id="UP000182306"/>
    </source>
</evidence>
<dbReference type="GO" id="GO:0015276">
    <property type="term" value="F:ligand-gated monoatomic ion channel activity"/>
    <property type="evidence" value="ECO:0007669"/>
    <property type="project" value="InterPro"/>
</dbReference>
<dbReference type="Pfam" id="PF00497">
    <property type="entry name" value="SBP_bac_3"/>
    <property type="match status" value="1"/>
</dbReference>
<dbReference type="SMART" id="SM00079">
    <property type="entry name" value="PBPe"/>
    <property type="match status" value="1"/>
</dbReference>
<dbReference type="Gene3D" id="3.40.190.10">
    <property type="entry name" value="Periplasmic binding protein-like II"/>
    <property type="match status" value="2"/>
</dbReference>
<evidence type="ECO:0000256" key="2">
    <source>
        <dbReference type="ARBA" id="ARBA00010333"/>
    </source>
</evidence>
<dbReference type="OrthoDB" id="9768183at2"/>
<dbReference type="CDD" id="cd00994">
    <property type="entry name" value="PBP2_GlnH"/>
    <property type="match status" value="1"/>
</dbReference>
<dbReference type="AlphaFoldDB" id="A0A1L3LU11"/>
<dbReference type="Proteomes" id="UP000182306">
    <property type="component" value="Plasmid B"/>
</dbReference>
<organism evidence="5 6">
    <name type="scientific">Sinorhizobium americanum</name>
    <dbReference type="NCBI Taxonomy" id="194963"/>
    <lineage>
        <taxon>Bacteria</taxon>
        <taxon>Pseudomonadati</taxon>
        <taxon>Pseudomonadota</taxon>
        <taxon>Alphaproteobacteria</taxon>
        <taxon>Hyphomicrobiales</taxon>
        <taxon>Rhizobiaceae</taxon>
        <taxon>Sinorhizobium/Ensifer group</taxon>
        <taxon>Sinorhizobium</taxon>
    </lineage>
</organism>
<dbReference type="NCBIfam" id="NF007029">
    <property type="entry name" value="PRK09495.1"/>
    <property type="match status" value="1"/>
</dbReference>
<dbReference type="InterPro" id="IPR044132">
    <property type="entry name" value="PBP2_GlnH"/>
</dbReference>
<dbReference type="PANTHER" id="PTHR35936">
    <property type="entry name" value="MEMBRANE-BOUND LYTIC MUREIN TRANSGLYCOSYLASE F"/>
    <property type="match status" value="1"/>
</dbReference>